<feature type="domain" description="Putative host cell surface-exposed lipoprotein Ltp-like HTH region" evidence="2">
    <location>
        <begin position="270"/>
        <end position="314"/>
    </location>
</feature>
<accession>A0A8S5M199</accession>
<sequence>MKKKIAIVGGILLTILVVYVIVINTKPSNSTDSSTSTVTSAEKKDDYSNFKEYKDEDFTYKIPSSWSKSIQGDTTYYYRNDDDSMDGMIMIYKTELDESIMEPGSFDSYVEGFEESEEYLGETKKRDITIDGIDAKQMSAKTKIQGEESYIVSSVFDYDEGIVTFGFLTREKDQYADEYNAILESIDIIDNTSETTTEKSTTESTTEKVTTEKTTQKDTTPTTGEINALNSAYDYLDYSAFSRSGLIEQLEYEGYTNDEATYAADNCGADWNEQAVKSAQEYLDYGSFSKIRLIEQLEYEGFTKAQATYGVNQVY</sequence>
<feature type="compositionally biased region" description="Basic and acidic residues" evidence="1">
    <location>
        <begin position="196"/>
        <end position="216"/>
    </location>
</feature>
<keyword evidence="3" id="KW-0449">Lipoprotein</keyword>
<organism evidence="3">
    <name type="scientific">Siphoviridae sp. ctX926</name>
    <dbReference type="NCBI Taxonomy" id="2826366"/>
    <lineage>
        <taxon>Viruses</taxon>
        <taxon>Duplodnaviria</taxon>
        <taxon>Heunggongvirae</taxon>
        <taxon>Uroviricota</taxon>
        <taxon>Caudoviricetes</taxon>
    </lineage>
</organism>
<dbReference type="InterPro" id="IPR011434">
    <property type="entry name" value="Ltp-like_HTH"/>
</dbReference>
<evidence type="ECO:0000256" key="1">
    <source>
        <dbReference type="SAM" id="MobiDB-lite"/>
    </source>
</evidence>
<dbReference type="EMBL" id="BK014793">
    <property type="protein sequence ID" value="DAD75928.1"/>
    <property type="molecule type" value="Genomic_DNA"/>
</dbReference>
<feature type="region of interest" description="Disordered" evidence="1">
    <location>
        <begin position="194"/>
        <end position="222"/>
    </location>
</feature>
<evidence type="ECO:0000259" key="2">
    <source>
        <dbReference type="Pfam" id="PF07553"/>
    </source>
</evidence>
<reference evidence="3" key="1">
    <citation type="journal article" date="2021" name="Proc. Natl. Acad. Sci. U.S.A.">
        <title>A Catalog of Tens of Thousands of Viruses from Human Metagenomes Reveals Hidden Associations with Chronic Diseases.</title>
        <authorList>
            <person name="Tisza M.J."/>
            <person name="Buck C.B."/>
        </authorList>
    </citation>
    <scope>NUCLEOTIDE SEQUENCE</scope>
    <source>
        <strain evidence="3">CtX926</strain>
    </source>
</reference>
<feature type="domain" description="Putative host cell surface-exposed lipoprotein Ltp-like HTH region" evidence="2">
    <location>
        <begin position="227"/>
        <end position="266"/>
    </location>
</feature>
<evidence type="ECO:0000313" key="3">
    <source>
        <dbReference type="EMBL" id="DAD75928.1"/>
    </source>
</evidence>
<dbReference type="InterPro" id="IPR036388">
    <property type="entry name" value="WH-like_DNA-bd_sf"/>
</dbReference>
<protein>
    <submittedName>
        <fullName evidence="3">Host cell surface-exposed lipoprotein</fullName>
    </submittedName>
</protein>
<proteinExistence type="predicted"/>
<name>A0A8S5M199_9CAUD</name>
<dbReference type="Gene3D" id="1.10.10.10">
    <property type="entry name" value="Winged helix-like DNA-binding domain superfamily/Winged helix DNA-binding domain"/>
    <property type="match status" value="2"/>
</dbReference>
<dbReference type="Pfam" id="PF07553">
    <property type="entry name" value="Lipoprotein_Ltp"/>
    <property type="match status" value="2"/>
</dbReference>